<dbReference type="OrthoDB" id="301415at2759"/>
<name>A0A8C5MA58_9ANUR</name>
<feature type="compositionally biased region" description="Low complexity" evidence="6">
    <location>
        <begin position="185"/>
        <end position="196"/>
    </location>
</feature>
<dbReference type="InterPro" id="IPR011009">
    <property type="entry name" value="Kinase-like_dom_sf"/>
</dbReference>
<dbReference type="PROSITE" id="PS51158">
    <property type="entry name" value="ALPHA_KINASE"/>
    <property type="match status" value="1"/>
</dbReference>
<evidence type="ECO:0000256" key="4">
    <source>
        <dbReference type="ARBA" id="ARBA00023157"/>
    </source>
</evidence>
<dbReference type="Pfam" id="PF02816">
    <property type="entry name" value="Alpha_kinase"/>
    <property type="match status" value="1"/>
</dbReference>
<dbReference type="Proteomes" id="UP000694569">
    <property type="component" value="Unplaced"/>
</dbReference>
<evidence type="ECO:0000256" key="3">
    <source>
        <dbReference type="ARBA" id="ARBA00022777"/>
    </source>
</evidence>
<sequence length="252" mass="28035">MIGHCFFCKVVISFHLQDCKIQNSTREYCKIFATECRALPNFGQLPEVLLLNLIYRPANNIPYATIEDDLEGHFEKYCIRDITGKLHAKNTTEIEQKCCTFQHWVYQWTNGNFLVTNLEGVGWKLTNIGIVTKSKGYHGLNESCCPEVIEEFLSVHKCNSYCDMLSLKSLKATEGLQPPPKPKGSKSPSMGRKSGSAQSSPQIQKKSLTQSPQTTRKGGVSPKATRKATETGDTHSPPKNKGGEESPPAKPQ</sequence>
<keyword evidence="4" id="KW-1015">Disulfide bond</keyword>
<keyword evidence="2" id="KW-0808">Transferase</keyword>
<dbReference type="GO" id="GO:0005524">
    <property type="term" value="F:ATP binding"/>
    <property type="evidence" value="ECO:0007669"/>
    <property type="project" value="InterPro"/>
</dbReference>
<accession>A0A8C5MA58</accession>
<feature type="domain" description="Alpha-type protein kinase" evidence="7">
    <location>
        <begin position="1"/>
        <end position="170"/>
    </location>
</feature>
<dbReference type="Gene3D" id="3.20.200.10">
    <property type="entry name" value="MHCK/EF2 kinase"/>
    <property type="match status" value="1"/>
</dbReference>
<dbReference type="FunFam" id="3.20.200.10:FF:000003">
    <property type="entry name" value="alpha-protein kinase 3"/>
    <property type="match status" value="1"/>
</dbReference>
<protein>
    <recommendedName>
        <fullName evidence="7">Alpha-type protein kinase domain-containing protein</fullName>
    </recommendedName>
</protein>
<evidence type="ECO:0000259" key="7">
    <source>
        <dbReference type="PROSITE" id="PS51158"/>
    </source>
</evidence>
<dbReference type="SMART" id="SM00811">
    <property type="entry name" value="Alpha_kinase"/>
    <property type="match status" value="1"/>
</dbReference>
<reference evidence="8" key="1">
    <citation type="submission" date="2025-08" db="UniProtKB">
        <authorList>
            <consortium name="Ensembl"/>
        </authorList>
    </citation>
    <scope>IDENTIFICATION</scope>
</reference>
<evidence type="ECO:0000256" key="5">
    <source>
        <dbReference type="ARBA" id="ARBA00023319"/>
    </source>
</evidence>
<dbReference type="PANTHER" id="PTHR47091:SF1">
    <property type="entry name" value="ALPHA-PROTEIN KINASE 3"/>
    <property type="match status" value="1"/>
</dbReference>
<dbReference type="GeneTree" id="ENSGT00940000158534"/>
<evidence type="ECO:0000256" key="6">
    <source>
        <dbReference type="SAM" id="MobiDB-lite"/>
    </source>
</evidence>
<evidence type="ECO:0000313" key="8">
    <source>
        <dbReference type="Ensembl" id="ENSLLEP00000009013.1"/>
    </source>
</evidence>
<dbReference type="AlphaFoldDB" id="A0A8C5MA58"/>
<keyword evidence="5" id="KW-0393">Immunoglobulin domain</keyword>
<proteinExistence type="predicted"/>
<dbReference type="GO" id="GO:0055013">
    <property type="term" value="P:cardiac muscle cell development"/>
    <property type="evidence" value="ECO:0007669"/>
    <property type="project" value="TreeGrafter"/>
</dbReference>
<feature type="compositionally biased region" description="Polar residues" evidence="6">
    <location>
        <begin position="197"/>
        <end position="216"/>
    </location>
</feature>
<keyword evidence="3" id="KW-0418">Kinase</keyword>
<dbReference type="GO" id="GO:0004674">
    <property type="term" value="F:protein serine/threonine kinase activity"/>
    <property type="evidence" value="ECO:0007669"/>
    <property type="project" value="UniProtKB-KW"/>
</dbReference>
<keyword evidence="9" id="KW-1185">Reference proteome</keyword>
<dbReference type="Ensembl" id="ENSLLET00000009364.1">
    <property type="protein sequence ID" value="ENSLLEP00000009013.1"/>
    <property type="gene ID" value="ENSLLEG00000005732.1"/>
</dbReference>
<evidence type="ECO:0000256" key="2">
    <source>
        <dbReference type="ARBA" id="ARBA00022679"/>
    </source>
</evidence>
<dbReference type="InterPro" id="IPR004166">
    <property type="entry name" value="a-kinase_dom"/>
</dbReference>
<keyword evidence="1" id="KW-0723">Serine/threonine-protein kinase</keyword>
<dbReference type="SUPFAM" id="SSF56112">
    <property type="entry name" value="Protein kinase-like (PK-like)"/>
    <property type="match status" value="1"/>
</dbReference>
<evidence type="ECO:0000313" key="9">
    <source>
        <dbReference type="Proteomes" id="UP000694569"/>
    </source>
</evidence>
<reference evidence="8" key="2">
    <citation type="submission" date="2025-09" db="UniProtKB">
        <authorList>
            <consortium name="Ensembl"/>
        </authorList>
    </citation>
    <scope>IDENTIFICATION</scope>
</reference>
<feature type="region of interest" description="Disordered" evidence="6">
    <location>
        <begin position="173"/>
        <end position="252"/>
    </location>
</feature>
<evidence type="ECO:0000256" key="1">
    <source>
        <dbReference type="ARBA" id="ARBA00022527"/>
    </source>
</evidence>
<organism evidence="8 9">
    <name type="scientific">Leptobrachium leishanense</name>
    <name type="common">Leishan spiny toad</name>
    <dbReference type="NCBI Taxonomy" id="445787"/>
    <lineage>
        <taxon>Eukaryota</taxon>
        <taxon>Metazoa</taxon>
        <taxon>Chordata</taxon>
        <taxon>Craniata</taxon>
        <taxon>Vertebrata</taxon>
        <taxon>Euteleostomi</taxon>
        <taxon>Amphibia</taxon>
        <taxon>Batrachia</taxon>
        <taxon>Anura</taxon>
        <taxon>Pelobatoidea</taxon>
        <taxon>Megophryidae</taxon>
        <taxon>Leptobrachium</taxon>
    </lineage>
</organism>
<dbReference type="PANTHER" id="PTHR47091">
    <property type="entry name" value="ALPHA-PROTEIN KINASE 2-RELATED"/>
    <property type="match status" value="1"/>
</dbReference>
<dbReference type="GO" id="GO:0005634">
    <property type="term" value="C:nucleus"/>
    <property type="evidence" value="ECO:0007669"/>
    <property type="project" value="TreeGrafter"/>
</dbReference>